<feature type="domain" description="BTB" evidence="3">
    <location>
        <begin position="398"/>
        <end position="465"/>
    </location>
</feature>
<dbReference type="Proteomes" id="UP001150062">
    <property type="component" value="Unassembled WGS sequence"/>
</dbReference>
<feature type="repeat" description="ANK" evidence="1">
    <location>
        <begin position="131"/>
        <end position="164"/>
    </location>
</feature>
<dbReference type="SUPFAM" id="SSF54695">
    <property type="entry name" value="POZ domain"/>
    <property type="match status" value="1"/>
</dbReference>
<feature type="compositionally biased region" description="Low complexity" evidence="2">
    <location>
        <begin position="522"/>
        <end position="534"/>
    </location>
</feature>
<dbReference type="PANTHER" id="PTHR24133:SF40">
    <property type="entry name" value="ANKYRIN REPEAT DOMAIN 44"/>
    <property type="match status" value="1"/>
</dbReference>
<dbReference type="SUPFAM" id="SSF48403">
    <property type="entry name" value="Ankyrin repeat"/>
    <property type="match status" value="1"/>
</dbReference>
<evidence type="ECO:0000259" key="3">
    <source>
        <dbReference type="PROSITE" id="PS50097"/>
    </source>
</evidence>
<organism evidence="4 5">
    <name type="scientific">Anaeramoeba flamelloides</name>
    <dbReference type="NCBI Taxonomy" id="1746091"/>
    <lineage>
        <taxon>Eukaryota</taxon>
        <taxon>Metamonada</taxon>
        <taxon>Anaeramoebidae</taxon>
        <taxon>Anaeramoeba</taxon>
    </lineage>
</organism>
<protein>
    <submittedName>
        <fullName evidence="4">Ankyrin repeat-containing protein</fullName>
    </submittedName>
</protein>
<dbReference type="SMART" id="SM00248">
    <property type="entry name" value="ANK"/>
    <property type="match status" value="7"/>
</dbReference>
<evidence type="ECO:0000313" key="4">
    <source>
        <dbReference type="EMBL" id="KAJ6246645.1"/>
    </source>
</evidence>
<gene>
    <name evidence="4" type="ORF">M0813_01894</name>
</gene>
<evidence type="ECO:0000256" key="1">
    <source>
        <dbReference type="PROSITE-ProRule" id="PRU00023"/>
    </source>
</evidence>
<evidence type="ECO:0000256" key="2">
    <source>
        <dbReference type="SAM" id="MobiDB-lite"/>
    </source>
</evidence>
<feature type="repeat" description="ANK" evidence="1">
    <location>
        <begin position="198"/>
        <end position="230"/>
    </location>
</feature>
<accession>A0ABQ8YPX9</accession>
<dbReference type="InterPro" id="IPR000210">
    <property type="entry name" value="BTB/POZ_dom"/>
</dbReference>
<dbReference type="EMBL" id="JAOAOG010000131">
    <property type="protein sequence ID" value="KAJ6246645.1"/>
    <property type="molecule type" value="Genomic_DNA"/>
</dbReference>
<feature type="compositionally biased region" description="Basic residues" evidence="2">
    <location>
        <begin position="535"/>
        <end position="554"/>
    </location>
</feature>
<feature type="region of interest" description="Disordered" evidence="2">
    <location>
        <begin position="509"/>
        <end position="554"/>
    </location>
</feature>
<evidence type="ECO:0000313" key="5">
    <source>
        <dbReference type="Proteomes" id="UP001150062"/>
    </source>
</evidence>
<dbReference type="InterPro" id="IPR036770">
    <property type="entry name" value="Ankyrin_rpt-contain_sf"/>
</dbReference>
<keyword evidence="1" id="KW-0040">ANK repeat</keyword>
<dbReference type="PROSITE" id="PS50088">
    <property type="entry name" value="ANK_REPEAT"/>
    <property type="match status" value="3"/>
</dbReference>
<dbReference type="InterPro" id="IPR011333">
    <property type="entry name" value="SKP1/BTB/POZ_sf"/>
</dbReference>
<feature type="repeat" description="ANK" evidence="1">
    <location>
        <begin position="31"/>
        <end position="60"/>
    </location>
</feature>
<dbReference type="InterPro" id="IPR002110">
    <property type="entry name" value="Ankyrin_rpt"/>
</dbReference>
<dbReference type="PROSITE" id="PS50297">
    <property type="entry name" value="ANK_REP_REGION"/>
    <property type="match status" value="3"/>
</dbReference>
<dbReference type="InterPro" id="IPR052391">
    <property type="entry name" value="E3_Ligase-Neurotoxin"/>
</dbReference>
<dbReference type="PANTHER" id="PTHR24133">
    <property type="entry name" value="ANKYRIN DOMAIN-CONTAINING"/>
    <property type="match status" value="1"/>
</dbReference>
<name>A0ABQ8YPX9_9EUKA</name>
<dbReference type="Gene3D" id="1.25.40.20">
    <property type="entry name" value="Ankyrin repeat-containing domain"/>
    <property type="match status" value="2"/>
</dbReference>
<dbReference type="Pfam" id="PF00651">
    <property type="entry name" value="BTB"/>
    <property type="match status" value="1"/>
</dbReference>
<comment type="caution">
    <text evidence="4">The sequence shown here is derived from an EMBL/GenBank/DDBJ whole genome shotgun (WGS) entry which is preliminary data.</text>
</comment>
<reference evidence="4" key="1">
    <citation type="submission" date="2022-08" db="EMBL/GenBank/DDBJ databases">
        <title>Novel sulfate-reducing endosymbionts in the free-living metamonad Anaeramoeba.</title>
        <authorList>
            <person name="Jerlstrom-Hultqvist J."/>
            <person name="Cepicka I."/>
            <person name="Gallot-Lavallee L."/>
            <person name="Salas-Leiva D."/>
            <person name="Curtis B.A."/>
            <person name="Zahonova K."/>
            <person name="Pipaliya S."/>
            <person name="Dacks J."/>
            <person name="Roger A.J."/>
        </authorList>
    </citation>
    <scope>NUCLEOTIDE SEQUENCE</scope>
    <source>
        <strain evidence="4">Schooner1</strain>
    </source>
</reference>
<proteinExistence type="predicted"/>
<dbReference type="Pfam" id="PF12796">
    <property type="entry name" value="Ank_2"/>
    <property type="match status" value="2"/>
</dbReference>
<sequence length="554" mass="64222">MNLIKAIRTKILKKIQETIEENPNEINELYQGKTPLYEAIQAKCSINILKLLLKNGADPNQVLPSKTTNLHCAIENDVHIIKELLKRGADVNIKNIMGNLPLHICNRKCTQTHIIKKILKNTTDINAKNRTGSTALHIYSSSENCNGKIQLLLESNADPNIRDHNDKLPIQLYCEQEKAAGKIVKLFLKKGSLFDFSGTRSPIHLAVTKQNEEVLRALLHNGSNPNLMDENKNTPFHYLYEGKSLKEMTELLLNYGGDPFLKNQFEKDSVRILKILGINLKQVKKNLSYINDFENLLTRRELTDCSFKVLNKTIPFHKSLVESRLNRKIDEETLTIIDEFNIDQIEELLYWVYTGKIKNYQRLKNTAKRLGINNFLGKSHLTGLRQDITNMYHRKETYDFTVIVRGSKIKAHKCVLQARSNLYRGLFLTCSQDNTDTVHDYTKTDLKALRALIFFFYTDSIKPNLPIKIVGEMYMYIEYFQLNDNSSLIDKLNDYKKNRSKQIKKFQNKNVNSKKNSKEKVQSNTNTNTNTNQKNNKKKKKKQGRKDKRRIRKN</sequence>
<dbReference type="CDD" id="cd18186">
    <property type="entry name" value="BTB_POZ_ZBTB_KLHL-like"/>
    <property type="match status" value="2"/>
</dbReference>
<dbReference type="PROSITE" id="PS50097">
    <property type="entry name" value="BTB"/>
    <property type="match status" value="1"/>
</dbReference>
<dbReference type="Gene3D" id="3.30.710.10">
    <property type="entry name" value="Potassium Channel Kv1.1, Chain A"/>
    <property type="match status" value="2"/>
</dbReference>
<keyword evidence="5" id="KW-1185">Reference proteome</keyword>